<dbReference type="Proteomes" id="UP000261166">
    <property type="component" value="Unassembled WGS sequence"/>
</dbReference>
<proteinExistence type="predicted"/>
<evidence type="ECO:0000313" key="2">
    <source>
        <dbReference type="EMBL" id="RGE64534.1"/>
    </source>
</evidence>
<dbReference type="OrthoDB" id="9781459at2"/>
<dbReference type="NCBIfam" id="TIGR02185">
    <property type="entry name" value="Trep_Strep"/>
    <property type="match status" value="1"/>
</dbReference>
<dbReference type="EMBL" id="QVLU01000039">
    <property type="protein sequence ID" value="RGE64534.1"/>
    <property type="molecule type" value="Genomic_DNA"/>
</dbReference>
<dbReference type="Pfam" id="PF09605">
    <property type="entry name" value="Trep_Strep"/>
    <property type="match status" value="1"/>
</dbReference>
<feature type="transmembrane region" description="Helical" evidence="1">
    <location>
        <begin position="167"/>
        <end position="186"/>
    </location>
</feature>
<dbReference type="AlphaFoldDB" id="A0A3E3IBU9"/>
<feature type="transmembrane region" description="Helical" evidence="1">
    <location>
        <begin position="12"/>
        <end position="31"/>
    </location>
</feature>
<feature type="transmembrane region" description="Helical" evidence="1">
    <location>
        <begin position="37"/>
        <end position="59"/>
    </location>
</feature>
<evidence type="ECO:0000313" key="3">
    <source>
        <dbReference type="Proteomes" id="UP000261166"/>
    </source>
</evidence>
<dbReference type="InterPro" id="IPR011733">
    <property type="entry name" value="CHP02185_IM"/>
</dbReference>
<keyword evidence="1" id="KW-1133">Transmembrane helix</keyword>
<gene>
    <name evidence="2" type="ORF">DWY69_27115</name>
</gene>
<feature type="transmembrane region" description="Helical" evidence="1">
    <location>
        <begin position="88"/>
        <end position="104"/>
    </location>
</feature>
<sequence length="200" mass="22790">MKTNNKWTVKDVITTVLLTVVLIGIHFIVITVSMVNQFFNCVLSPGVSMFFSAPVYILMVSRVNKRFVSLASLTILGLVYLLTGNWYLLPYFALLGLLCEVVLWKRGSYRNAKRLTFTWSMVSLFYIVSNLLPLWFFWDTFYAFAVASGMDQSYIESYLQYYTSPGWLIFIVAFAVICGFLGSILGTRLMGKHFKKAGVL</sequence>
<feature type="transmembrane region" description="Helical" evidence="1">
    <location>
        <begin position="66"/>
        <end position="82"/>
    </location>
</feature>
<keyword evidence="1" id="KW-0472">Membrane</keyword>
<feature type="transmembrane region" description="Helical" evidence="1">
    <location>
        <begin position="116"/>
        <end position="138"/>
    </location>
</feature>
<evidence type="ECO:0000256" key="1">
    <source>
        <dbReference type="SAM" id="Phobius"/>
    </source>
</evidence>
<reference evidence="2 3" key="1">
    <citation type="submission" date="2018-08" db="EMBL/GenBank/DDBJ databases">
        <title>A genome reference for cultivated species of the human gut microbiota.</title>
        <authorList>
            <person name="Zou Y."/>
            <person name="Xue W."/>
            <person name="Luo G."/>
        </authorList>
    </citation>
    <scope>NUCLEOTIDE SEQUENCE [LARGE SCALE GENOMIC DNA]</scope>
    <source>
        <strain evidence="2 3">AF26-4BH</strain>
    </source>
</reference>
<organism evidence="2 3">
    <name type="scientific">Eisenbergiella massiliensis</name>
    <dbReference type="NCBI Taxonomy" id="1720294"/>
    <lineage>
        <taxon>Bacteria</taxon>
        <taxon>Bacillati</taxon>
        <taxon>Bacillota</taxon>
        <taxon>Clostridia</taxon>
        <taxon>Lachnospirales</taxon>
        <taxon>Lachnospiraceae</taxon>
        <taxon>Eisenbergiella</taxon>
    </lineage>
</organism>
<accession>A0A3E3IBU9</accession>
<dbReference type="RefSeq" id="WP_009004408.1">
    <property type="nucleotide sequence ID" value="NZ_QVLU01000039.1"/>
</dbReference>
<comment type="caution">
    <text evidence="2">The sequence shown here is derived from an EMBL/GenBank/DDBJ whole genome shotgun (WGS) entry which is preliminary data.</text>
</comment>
<name>A0A3E3IBU9_9FIRM</name>
<protein>
    <submittedName>
        <fullName evidence="2">Trep_Strep domain-containing protein</fullName>
    </submittedName>
</protein>
<keyword evidence="1" id="KW-0812">Transmembrane</keyword>